<evidence type="ECO:0008006" key="3">
    <source>
        <dbReference type="Google" id="ProtNLM"/>
    </source>
</evidence>
<dbReference type="Proteomes" id="UP000565441">
    <property type="component" value="Unassembled WGS sequence"/>
</dbReference>
<name>A0A8H5GYR6_9AGAR</name>
<dbReference type="AlphaFoldDB" id="A0A8H5GYR6"/>
<dbReference type="Gene3D" id="3.80.10.10">
    <property type="entry name" value="Ribonuclease Inhibitor"/>
    <property type="match status" value="1"/>
</dbReference>
<sequence>MPRRTSHPTLSLFSRPTRIQAVRTAHERPFGPANGAISRRPPIYRLPPEILGQIFIACLPAENDGMYMNPDIYQAPMLLCQVCGHWRDIALSLPILWSTLKGSISRRTKSSHVDLFRLWLERARGHPLTLNLWSTSESDRVIDLFFARVHQWRRVTLDSQIADRLSKLPPGSAPLLEHVGLGRDPEFLRSNHKVAPALALLPRLRHLNLGDVVLSNFTHFTWPSLTHLTIGAPLDAHDCILTLYCCPRVEHVEFARYTYSRNDISHLPILTLRRLHTLIIHGQQEDPGQLLDHLTLPSLLSLDIPNPWDRTSLHYLDTRSRCQIQELTLREDNFTPEEDILYYLTLPCFHSLRSLDLWPLLSNTVATHLTWRPNQDPRTQCLPRLTALALRRCNTTDGVVSGLLASRFRPSHGSRPSRSLKWARVQYGRSPRHPPDARWSSYDYDVSVFRTLEAQGLQVSWDVPGSRR</sequence>
<comment type="caution">
    <text evidence="1">The sequence shown here is derived from an EMBL/GenBank/DDBJ whole genome shotgun (WGS) entry which is preliminary data.</text>
</comment>
<gene>
    <name evidence="1" type="ORF">D9615_009453</name>
</gene>
<proteinExistence type="predicted"/>
<keyword evidence="2" id="KW-1185">Reference proteome</keyword>
<evidence type="ECO:0000313" key="2">
    <source>
        <dbReference type="Proteomes" id="UP000565441"/>
    </source>
</evidence>
<organism evidence="1 2">
    <name type="scientific">Tricholomella constricta</name>
    <dbReference type="NCBI Taxonomy" id="117010"/>
    <lineage>
        <taxon>Eukaryota</taxon>
        <taxon>Fungi</taxon>
        <taxon>Dikarya</taxon>
        <taxon>Basidiomycota</taxon>
        <taxon>Agaricomycotina</taxon>
        <taxon>Agaricomycetes</taxon>
        <taxon>Agaricomycetidae</taxon>
        <taxon>Agaricales</taxon>
        <taxon>Tricholomatineae</taxon>
        <taxon>Lyophyllaceae</taxon>
        <taxon>Tricholomella</taxon>
    </lineage>
</organism>
<dbReference type="EMBL" id="JAACJP010000039">
    <property type="protein sequence ID" value="KAF5373420.1"/>
    <property type="molecule type" value="Genomic_DNA"/>
</dbReference>
<reference evidence="1 2" key="1">
    <citation type="journal article" date="2020" name="ISME J.">
        <title>Uncovering the hidden diversity of litter-decomposition mechanisms in mushroom-forming fungi.</title>
        <authorList>
            <person name="Floudas D."/>
            <person name="Bentzer J."/>
            <person name="Ahren D."/>
            <person name="Johansson T."/>
            <person name="Persson P."/>
            <person name="Tunlid A."/>
        </authorList>
    </citation>
    <scope>NUCLEOTIDE SEQUENCE [LARGE SCALE GENOMIC DNA]</scope>
    <source>
        <strain evidence="1 2">CBS 661.87</strain>
    </source>
</reference>
<dbReference type="OrthoDB" id="2269034at2759"/>
<accession>A0A8H5GYR6</accession>
<evidence type="ECO:0000313" key="1">
    <source>
        <dbReference type="EMBL" id="KAF5373420.1"/>
    </source>
</evidence>
<protein>
    <recommendedName>
        <fullName evidence="3">F-box domain-containing protein</fullName>
    </recommendedName>
</protein>
<dbReference type="SUPFAM" id="SSF52047">
    <property type="entry name" value="RNI-like"/>
    <property type="match status" value="1"/>
</dbReference>
<dbReference type="InterPro" id="IPR032675">
    <property type="entry name" value="LRR_dom_sf"/>
</dbReference>